<sequence>MLISTSHSHLVGDLRSPVQIPPEHWSPSAPIGPGPFGRFKPTNQAPLQVHLLGTPVPVVPSPAAAGAGGGVSLRGGSLWRCCVRRSLCRGAGSRGNANEADPGRRTEEPGGDGREGARAP</sequence>
<feature type="compositionally biased region" description="Basic and acidic residues" evidence="1">
    <location>
        <begin position="101"/>
        <end position="120"/>
    </location>
</feature>
<evidence type="ECO:0000313" key="2">
    <source>
        <dbReference type="EMBL" id="KAK2108406.1"/>
    </source>
</evidence>
<gene>
    <name evidence="2" type="ORF">P7K49_013571</name>
</gene>
<comment type="caution">
    <text evidence="2">The sequence shown here is derived from an EMBL/GenBank/DDBJ whole genome shotgun (WGS) entry which is preliminary data.</text>
</comment>
<proteinExistence type="predicted"/>
<accession>A0ABQ9VGH8</accession>
<dbReference type="EMBL" id="JASSZA010000006">
    <property type="protein sequence ID" value="KAK2108406.1"/>
    <property type="molecule type" value="Genomic_DNA"/>
</dbReference>
<feature type="region of interest" description="Disordered" evidence="1">
    <location>
        <begin position="90"/>
        <end position="120"/>
    </location>
</feature>
<protein>
    <submittedName>
        <fullName evidence="2">Uncharacterized protein</fullName>
    </submittedName>
</protein>
<keyword evidence="3" id="KW-1185">Reference proteome</keyword>
<feature type="region of interest" description="Disordered" evidence="1">
    <location>
        <begin position="22"/>
        <end position="42"/>
    </location>
</feature>
<organism evidence="2 3">
    <name type="scientific">Saguinus oedipus</name>
    <name type="common">Cotton-top tamarin</name>
    <name type="synonym">Oedipomidas oedipus</name>
    <dbReference type="NCBI Taxonomy" id="9490"/>
    <lineage>
        <taxon>Eukaryota</taxon>
        <taxon>Metazoa</taxon>
        <taxon>Chordata</taxon>
        <taxon>Craniata</taxon>
        <taxon>Vertebrata</taxon>
        <taxon>Euteleostomi</taxon>
        <taxon>Mammalia</taxon>
        <taxon>Eutheria</taxon>
        <taxon>Euarchontoglires</taxon>
        <taxon>Primates</taxon>
        <taxon>Haplorrhini</taxon>
        <taxon>Platyrrhini</taxon>
        <taxon>Cebidae</taxon>
        <taxon>Callitrichinae</taxon>
        <taxon>Saguinus</taxon>
    </lineage>
</organism>
<reference evidence="2 3" key="1">
    <citation type="submission" date="2023-05" db="EMBL/GenBank/DDBJ databases">
        <title>B98-5 Cell Line De Novo Hybrid Assembly: An Optical Mapping Approach.</title>
        <authorList>
            <person name="Kananen K."/>
            <person name="Auerbach J.A."/>
            <person name="Kautto E."/>
            <person name="Blachly J.S."/>
        </authorList>
    </citation>
    <scope>NUCLEOTIDE SEQUENCE [LARGE SCALE GENOMIC DNA]</scope>
    <source>
        <strain evidence="2">B95-8</strain>
        <tissue evidence="2">Cell line</tissue>
    </source>
</reference>
<evidence type="ECO:0000313" key="3">
    <source>
        <dbReference type="Proteomes" id="UP001266305"/>
    </source>
</evidence>
<dbReference type="Proteomes" id="UP001266305">
    <property type="component" value="Unassembled WGS sequence"/>
</dbReference>
<name>A0ABQ9VGH8_SAGOE</name>
<evidence type="ECO:0000256" key="1">
    <source>
        <dbReference type="SAM" id="MobiDB-lite"/>
    </source>
</evidence>